<dbReference type="RefSeq" id="WP_307326515.1">
    <property type="nucleotide sequence ID" value="NZ_JAUSUG010000011.1"/>
</dbReference>
<accession>A0ABT9ZWF7</accession>
<dbReference type="EMBL" id="JAUSUG010000011">
    <property type="protein sequence ID" value="MDQ0255556.1"/>
    <property type="molecule type" value="Genomic_DNA"/>
</dbReference>
<gene>
    <name evidence="1" type="ORF">J2S74_002938</name>
</gene>
<sequence>MKADLNKFFLRVSELSVREEKVEPVESAMNVLYIACYSAQSNVGEVDFSSFDLSDVDRAMDELVSYESDDCTDDELTNIDNLLTEINRKAHLKNIADYDLKPRKKKRRFF</sequence>
<evidence type="ECO:0000313" key="2">
    <source>
        <dbReference type="Proteomes" id="UP001230005"/>
    </source>
</evidence>
<reference evidence="1 2" key="1">
    <citation type="submission" date="2023-07" db="EMBL/GenBank/DDBJ databases">
        <title>Genomic Encyclopedia of Type Strains, Phase IV (KMG-IV): sequencing the most valuable type-strain genomes for metagenomic binning, comparative biology and taxonomic classification.</title>
        <authorList>
            <person name="Goeker M."/>
        </authorList>
    </citation>
    <scope>NUCLEOTIDE SEQUENCE [LARGE SCALE GENOMIC DNA]</scope>
    <source>
        <strain evidence="1 2">DSM 9768</strain>
    </source>
</reference>
<name>A0ABT9ZWF7_9BACI</name>
<evidence type="ECO:0000313" key="1">
    <source>
        <dbReference type="EMBL" id="MDQ0255556.1"/>
    </source>
</evidence>
<comment type="caution">
    <text evidence="1">The sequence shown here is derived from an EMBL/GenBank/DDBJ whole genome shotgun (WGS) entry which is preliminary data.</text>
</comment>
<dbReference type="Proteomes" id="UP001230005">
    <property type="component" value="Unassembled WGS sequence"/>
</dbReference>
<proteinExistence type="predicted"/>
<keyword evidence="2" id="KW-1185">Reference proteome</keyword>
<protein>
    <submittedName>
        <fullName evidence="1">Uncharacterized protein</fullName>
    </submittedName>
</protein>
<organism evidence="1 2">
    <name type="scientific">Evansella vedderi</name>
    <dbReference type="NCBI Taxonomy" id="38282"/>
    <lineage>
        <taxon>Bacteria</taxon>
        <taxon>Bacillati</taxon>
        <taxon>Bacillota</taxon>
        <taxon>Bacilli</taxon>
        <taxon>Bacillales</taxon>
        <taxon>Bacillaceae</taxon>
        <taxon>Evansella</taxon>
    </lineage>
</organism>